<evidence type="ECO:0000259" key="1">
    <source>
        <dbReference type="Pfam" id="PF00646"/>
    </source>
</evidence>
<dbReference type="EMBL" id="SZYD01001496">
    <property type="protein sequence ID" value="KAD0657020.1"/>
    <property type="molecule type" value="Genomic_DNA"/>
</dbReference>
<feature type="domain" description="F-box associated beta-propeller type 1" evidence="2">
    <location>
        <begin position="146"/>
        <end position="257"/>
    </location>
</feature>
<dbReference type="PANTHER" id="PTHR35546:SF134">
    <property type="entry name" value="F-BOX ASSOCIATED DOMAIN-CONTAINING PROTEIN"/>
    <property type="match status" value="1"/>
</dbReference>
<dbReference type="InterPro" id="IPR006527">
    <property type="entry name" value="F-box-assoc_dom_typ1"/>
</dbReference>
<evidence type="ECO:0000313" key="3">
    <source>
        <dbReference type="EMBL" id="KAD0657020.1"/>
    </source>
</evidence>
<proteinExistence type="predicted"/>
<comment type="caution">
    <text evidence="3">The sequence shown here is derived from an EMBL/GenBank/DDBJ whole genome shotgun (WGS) entry which is preliminary data.</text>
</comment>
<evidence type="ECO:0000259" key="2">
    <source>
        <dbReference type="Pfam" id="PF07734"/>
    </source>
</evidence>
<dbReference type="SUPFAM" id="SSF81383">
    <property type="entry name" value="F-box domain"/>
    <property type="match status" value="1"/>
</dbReference>
<dbReference type="Proteomes" id="UP000326396">
    <property type="component" value="Unassembled WGS sequence"/>
</dbReference>
<dbReference type="OrthoDB" id="605328at2759"/>
<dbReference type="Gene3D" id="1.20.1280.50">
    <property type="match status" value="1"/>
</dbReference>
<name>A0A5N6LDJ7_9ASTR</name>
<reference evidence="3 4" key="1">
    <citation type="submission" date="2019-05" db="EMBL/GenBank/DDBJ databases">
        <title>Mikania micrantha, genome provides insights into the molecular mechanism of rapid growth.</title>
        <authorList>
            <person name="Liu B."/>
        </authorList>
    </citation>
    <scope>NUCLEOTIDE SEQUENCE [LARGE SCALE GENOMIC DNA]</scope>
    <source>
        <strain evidence="3">NLD-2019</strain>
        <tissue evidence="3">Leaf</tissue>
    </source>
</reference>
<dbReference type="InterPro" id="IPR001810">
    <property type="entry name" value="F-box_dom"/>
</dbReference>
<dbReference type="InterPro" id="IPR055290">
    <property type="entry name" value="At3g26010-like"/>
</dbReference>
<gene>
    <name evidence="3" type="ORF">E3N88_43910</name>
</gene>
<dbReference type="AlphaFoldDB" id="A0A5N6LDJ7"/>
<organism evidence="3 4">
    <name type="scientific">Mikania micrantha</name>
    <name type="common">bitter vine</name>
    <dbReference type="NCBI Taxonomy" id="192012"/>
    <lineage>
        <taxon>Eukaryota</taxon>
        <taxon>Viridiplantae</taxon>
        <taxon>Streptophyta</taxon>
        <taxon>Embryophyta</taxon>
        <taxon>Tracheophyta</taxon>
        <taxon>Spermatophyta</taxon>
        <taxon>Magnoliopsida</taxon>
        <taxon>eudicotyledons</taxon>
        <taxon>Gunneridae</taxon>
        <taxon>Pentapetalae</taxon>
        <taxon>asterids</taxon>
        <taxon>campanulids</taxon>
        <taxon>Asterales</taxon>
        <taxon>Asteraceae</taxon>
        <taxon>Asteroideae</taxon>
        <taxon>Heliantheae alliance</taxon>
        <taxon>Eupatorieae</taxon>
        <taxon>Mikania</taxon>
    </lineage>
</organism>
<dbReference type="Pfam" id="PF00646">
    <property type="entry name" value="F-box"/>
    <property type="match status" value="1"/>
</dbReference>
<accession>A0A5N6LDJ7</accession>
<evidence type="ECO:0000313" key="4">
    <source>
        <dbReference type="Proteomes" id="UP000326396"/>
    </source>
</evidence>
<sequence length="433" mass="49413">METLIGVSPEKYMSPEKYTTALANDNNERTLTFIRPTDVNDNSTTSGCLSSSYSSPADLIGSSQDFLTEIFHRLPVISLVRFTSVSKQWYTLIKSSSFCLLRNPNLAPPSGLFFEGWDARYKYHYVPLESNNPVLINKPPFTTLGFDSGKIKILQSCNGLLLCVNDFQKHYVYNPTTSQFTTLPQHNNHNPDTGCYMTLAFDPSRSSQYKVVCNCMHKLSTIEIYSSESGIWKVSKECMDDLADIDGGVYGHNAVHWMSFPNRLVCLKLDDELVHHVDIDTPDTTIYGILDEFLAESCDGMLLVVRCCRFRRLNVYEIKKDYSEWSMKYHVDLEAVIRVYPNMVSRLGVHFIVQSLVVGEDESSFVVMELPGKLIRYNFLENRISQMCDFSKKNQKKGGFFPKTIYQLSDFTPENRRFINGNCFHFIPSLAAV</sequence>
<keyword evidence="4" id="KW-1185">Reference proteome</keyword>
<dbReference type="Pfam" id="PF07734">
    <property type="entry name" value="FBA_1"/>
    <property type="match status" value="1"/>
</dbReference>
<dbReference type="InterPro" id="IPR017451">
    <property type="entry name" value="F-box-assoc_interact_dom"/>
</dbReference>
<dbReference type="NCBIfam" id="TIGR01640">
    <property type="entry name" value="F_box_assoc_1"/>
    <property type="match status" value="1"/>
</dbReference>
<feature type="domain" description="F-box" evidence="1">
    <location>
        <begin position="65"/>
        <end position="99"/>
    </location>
</feature>
<protein>
    <submittedName>
        <fullName evidence="3">Uncharacterized protein</fullName>
    </submittedName>
</protein>
<dbReference type="PANTHER" id="PTHR35546">
    <property type="entry name" value="F-BOX PROTEIN INTERACTION DOMAIN PROTEIN-RELATED"/>
    <property type="match status" value="1"/>
</dbReference>
<dbReference type="InterPro" id="IPR036047">
    <property type="entry name" value="F-box-like_dom_sf"/>
</dbReference>